<dbReference type="SUPFAM" id="SSF53474">
    <property type="entry name" value="alpha/beta-Hydrolases"/>
    <property type="match status" value="1"/>
</dbReference>
<dbReference type="InterPro" id="IPR050309">
    <property type="entry name" value="Type-B_Carboxylest/Lipase"/>
</dbReference>
<reference evidence="5" key="1">
    <citation type="submission" date="2022-10" db="EMBL/GenBank/DDBJ databases">
        <title>The complete genomes of actinobacterial strains from the NBC collection.</title>
        <authorList>
            <person name="Joergensen T.S."/>
            <person name="Alvarez Arevalo M."/>
            <person name="Sterndorff E.B."/>
            <person name="Faurdal D."/>
            <person name="Vuksanovic O."/>
            <person name="Mourched A.-S."/>
            <person name="Charusanti P."/>
            <person name="Shaw S."/>
            <person name="Blin K."/>
            <person name="Weber T."/>
        </authorList>
    </citation>
    <scope>NUCLEOTIDE SEQUENCE</scope>
    <source>
        <strain evidence="5">NBC_01482</strain>
    </source>
</reference>
<dbReference type="Proteomes" id="UP001432062">
    <property type="component" value="Chromosome"/>
</dbReference>
<dbReference type="EC" id="3.1.1.-" evidence="3"/>
<keyword evidence="2 3" id="KW-0378">Hydrolase</keyword>
<dbReference type="RefSeq" id="WP_329409302.1">
    <property type="nucleotide sequence ID" value="NZ_CP109441.1"/>
</dbReference>
<protein>
    <recommendedName>
        <fullName evidence="3">Carboxylic ester hydrolase</fullName>
        <ecNumber evidence="3">3.1.1.-</ecNumber>
    </recommendedName>
</protein>
<dbReference type="PROSITE" id="PS00122">
    <property type="entry name" value="CARBOXYLESTERASE_B_1"/>
    <property type="match status" value="1"/>
</dbReference>
<organism evidence="5 6">
    <name type="scientific">Nocardia vinacea</name>
    <dbReference type="NCBI Taxonomy" id="96468"/>
    <lineage>
        <taxon>Bacteria</taxon>
        <taxon>Bacillati</taxon>
        <taxon>Actinomycetota</taxon>
        <taxon>Actinomycetes</taxon>
        <taxon>Mycobacteriales</taxon>
        <taxon>Nocardiaceae</taxon>
        <taxon>Nocardia</taxon>
    </lineage>
</organism>
<name>A0ABZ1YVN1_9NOCA</name>
<evidence type="ECO:0000313" key="5">
    <source>
        <dbReference type="EMBL" id="WUV45814.1"/>
    </source>
</evidence>
<dbReference type="Gene3D" id="3.40.50.1820">
    <property type="entry name" value="alpha/beta hydrolase"/>
    <property type="match status" value="1"/>
</dbReference>
<proteinExistence type="inferred from homology"/>
<evidence type="ECO:0000313" key="6">
    <source>
        <dbReference type="Proteomes" id="UP001432062"/>
    </source>
</evidence>
<feature type="domain" description="Carboxylesterase type B" evidence="4">
    <location>
        <begin position="11"/>
        <end position="467"/>
    </location>
</feature>
<dbReference type="EMBL" id="CP109441">
    <property type="protein sequence ID" value="WUV45814.1"/>
    <property type="molecule type" value="Genomic_DNA"/>
</dbReference>
<sequence length="514" mass="54974">MSEASLQEPVEPVVRTSGGAVRGRIEHGVAVFRGIPFAQPPVGDARFAPPRPATPWPGVRDAFEFGPPPPQEAGIAGLTGMSKIPEGDDWLTVNVWTPQPDSAERRPVIVWIYGGAYKLGFSGSPGYDAYRIAREADVVVVTFNYRVGVEGFARISGTPANRGLLDQVAALRWVRENIAAFGGDADRVTVCGESAGAGSVAALLAMPSAAGLFQRAVMQSMPGKYFSDELAADIAEAIAKAAGRRPTVADLAGVDPRRLPNAGAAVGAAMREYAETWGSAAYLLAPFAPVVDGEVLPTAPWQAIADGAGRDIDLIIGHNQHECQLFLVLTGELEAIDDERAEFDLRLYGPGPGSERAYRTAFPDATAAQLCELVQSDNQYRMPALHLADAQAGAGGRVHMYELTWAAPNRRGVFGACHALDETLLFGTYETHLGPLLLGPEPPAEALELSARMRATWGRFAATGDPGWPAYEPGRRLVQLLDAKPTVAPYPEEASRRLWQQYTFGALPLLQPSR</sequence>
<dbReference type="InterPro" id="IPR029058">
    <property type="entry name" value="AB_hydrolase_fold"/>
</dbReference>
<evidence type="ECO:0000256" key="3">
    <source>
        <dbReference type="RuleBase" id="RU361235"/>
    </source>
</evidence>
<gene>
    <name evidence="5" type="ORF">OG563_43180</name>
</gene>
<dbReference type="Pfam" id="PF00135">
    <property type="entry name" value="COesterase"/>
    <property type="match status" value="1"/>
</dbReference>
<keyword evidence="6" id="KW-1185">Reference proteome</keyword>
<dbReference type="InterPro" id="IPR002018">
    <property type="entry name" value="CarbesteraseB"/>
</dbReference>
<evidence type="ECO:0000256" key="2">
    <source>
        <dbReference type="ARBA" id="ARBA00022801"/>
    </source>
</evidence>
<dbReference type="InterPro" id="IPR019826">
    <property type="entry name" value="Carboxylesterase_B_AS"/>
</dbReference>
<comment type="similarity">
    <text evidence="1 3">Belongs to the type-B carboxylesterase/lipase family.</text>
</comment>
<evidence type="ECO:0000256" key="1">
    <source>
        <dbReference type="ARBA" id="ARBA00005964"/>
    </source>
</evidence>
<dbReference type="PANTHER" id="PTHR11559">
    <property type="entry name" value="CARBOXYLESTERASE"/>
    <property type="match status" value="1"/>
</dbReference>
<evidence type="ECO:0000259" key="4">
    <source>
        <dbReference type="Pfam" id="PF00135"/>
    </source>
</evidence>
<accession>A0ABZ1YVN1</accession>